<dbReference type="EMBL" id="HG992337">
    <property type="protein sequence ID" value="CAE6842624.1"/>
    <property type="molecule type" value="Genomic_DNA"/>
</dbReference>
<feature type="chain" id="PRO_5043289593" description="Phosphodiester glycosidase domain-containing protein" evidence="1">
    <location>
        <begin position="32"/>
        <end position="424"/>
    </location>
</feature>
<name>A0AAU9I4Z0_9XANT</name>
<dbReference type="InterPro" id="IPR018711">
    <property type="entry name" value="NAGPA"/>
</dbReference>
<keyword evidence="1" id="KW-0732">Signal</keyword>
<evidence type="ECO:0000313" key="3">
    <source>
        <dbReference type="EMBL" id="CAE6842624.1"/>
    </source>
</evidence>
<evidence type="ECO:0000256" key="1">
    <source>
        <dbReference type="SAM" id="SignalP"/>
    </source>
</evidence>
<reference evidence="3 4" key="1">
    <citation type="submission" date="2021-02" db="EMBL/GenBank/DDBJ databases">
        <authorList>
            <person name="Pothier F. J."/>
        </authorList>
    </citation>
    <scope>NUCLEOTIDE SEQUENCE [LARGE SCALE GENOMIC DNA]</scope>
    <source>
        <strain evidence="3 4">1314c</strain>
    </source>
</reference>
<organism evidence="3 4">
    <name type="scientific">Xanthomonas arboricola</name>
    <dbReference type="NCBI Taxonomy" id="56448"/>
    <lineage>
        <taxon>Bacteria</taxon>
        <taxon>Pseudomonadati</taxon>
        <taxon>Pseudomonadota</taxon>
        <taxon>Gammaproteobacteria</taxon>
        <taxon>Lysobacterales</taxon>
        <taxon>Lysobacteraceae</taxon>
        <taxon>Xanthomonas</taxon>
    </lineage>
</organism>
<evidence type="ECO:0000313" key="4">
    <source>
        <dbReference type="Proteomes" id="UP000835242"/>
    </source>
</evidence>
<dbReference type="EMBL" id="HG992337">
    <property type="protein sequence ID" value="CAE6842637.1"/>
    <property type="molecule type" value="Genomic_DNA"/>
</dbReference>
<protein>
    <recommendedName>
        <fullName evidence="2">Phosphodiester glycosidase domain-containing protein</fullName>
    </recommendedName>
</protein>
<feature type="signal peptide" evidence="1">
    <location>
        <begin position="1"/>
        <end position="31"/>
    </location>
</feature>
<gene>
    <name evidence="3" type="ORF">XA1314C_38690</name>
</gene>
<sequence>MRSDRRAASAPLHAVLALLALLATLAGSATAADAAVSPSDAPFVPMETLVSGDCWGQWPEDVLAAVSRCKPAEHNRIALQVPDDADGPARVGVDAKACNGARCAGLAQVLQTAPTQRLLLRTPPARIDAVLAALDQAHARARVSIEPLVQPVPAPGAPITLAPGIRYWRQAVRGPQTVMLHIAEVDLATPGLQLVGTRGERSGGGEFLANPTTAFVRDGELALAINADYFLPFDGGHLFDKAFVPAAGQGVTAEGLAIDAGHLDSAAATSDARVNAALCVSTRNAVGIVRGSCPPGTRLGVGAGPLLLLDGKRQPREASRAEYYDGPEPRSALGLDRARRKLWMVVADGRQPGYSAGISLDALTAVLQQLGATSAINLDGGGSSTLAARVDGRVRALNRPIHTGIPGRERPVANQLGVRIAPRP</sequence>
<proteinExistence type="predicted"/>
<dbReference type="RefSeq" id="WP_184231487.1">
    <property type="nucleotide sequence ID" value="NZ_HG992337.1"/>
</dbReference>
<evidence type="ECO:0000259" key="2">
    <source>
        <dbReference type="Pfam" id="PF09992"/>
    </source>
</evidence>
<dbReference type="Pfam" id="PF09992">
    <property type="entry name" value="NAGPA"/>
    <property type="match status" value="1"/>
</dbReference>
<accession>A0AAU9I4Z0</accession>
<dbReference type="PANTHER" id="PTHR40446:SF2">
    <property type="entry name" value="N-ACETYLGLUCOSAMINE-1-PHOSPHODIESTER ALPHA-N-ACETYLGLUCOSAMINIDASE"/>
    <property type="match status" value="1"/>
</dbReference>
<dbReference type="AlphaFoldDB" id="A0AAU9I4Z0"/>
<dbReference type="Proteomes" id="UP000835242">
    <property type="component" value="Chromosome"/>
</dbReference>
<dbReference type="PANTHER" id="PTHR40446">
    <property type="entry name" value="N-ACETYLGLUCOSAMINE-1-PHOSPHODIESTER ALPHA-N-ACETYLGLUCOSAMINIDASE"/>
    <property type="match status" value="1"/>
</dbReference>
<feature type="domain" description="Phosphodiester glycosidase" evidence="2">
    <location>
        <begin position="223"/>
        <end position="418"/>
    </location>
</feature>